<comment type="caution">
    <text evidence="1">The sequence shown here is derived from an EMBL/GenBank/DDBJ whole genome shotgun (WGS) entry which is preliminary data.</text>
</comment>
<dbReference type="Proteomes" id="UP000024816">
    <property type="component" value="Unassembled WGS sequence"/>
</dbReference>
<dbReference type="EMBL" id="ARYJ01000007">
    <property type="protein sequence ID" value="KCZ87773.1"/>
    <property type="molecule type" value="Genomic_DNA"/>
</dbReference>
<evidence type="ECO:0000313" key="1">
    <source>
        <dbReference type="EMBL" id="KCZ87773.1"/>
    </source>
</evidence>
<name>A0A059FB61_9PROT</name>
<proteinExistence type="predicted"/>
<sequence>MSTDYITFALQQVRVSLAEATYDAGLTRSSDTVPQSAARWWKARVKALVIILRRLIMLMALSLTLDPPKPHTAKATPTEEDPVLTKAQIPYSLALSGQTLVYTLEGPHTSEGAPGVSGPVPVATLMRRFEALARILRDPEKYAVRVARVMERQRRAGAPRPFCPPMKTHRLKPELGAVAAGLPMLLAEAFGRWNDSS</sequence>
<accession>A0A059FB61</accession>
<gene>
    <name evidence="1" type="ORF">HJA_12254</name>
</gene>
<dbReference type="OrthoDB" id="7618321at2"/>
<organism evidence="1 2">
    <name type="scientific">Hyphomonas jannaschiana VP2</name>
    <dbReference type="NCBI Taxonomy" id="1280952"/>
    <lineage>
        <taxon>Bacteria</taxon>
        <taxon>Pseudomonadati</taxon>
        <taxon>Pseudomonadota</taxon>
        <taxon>Alphaproteobacteria</taxon>
        <taxon>Hyphomonadales</taxon>
        <taxon>Hyphomonadaceae</taxon>
        <taxon>Hyphomonas</taxon>
    </lineage>
</organism>
<reference evidence="1 2" key="1">
    <citation type="journal article" date="2014" name="Antonie Van Leeuwenhoek">
        <title>Hyphomonas beringensis sp. nov. and Hyphomonas chukchiensis sp. nov., isolated from surface seawater of the Bering Sea and Chukchi Sea.</title>
        <authorList>
            <person name="Li C."/>
            <person name="Lai Q."/>
            <person name="Li G."/>
            <person name="Dong C."/>
            <person name="Wang J."/>
            <person name="Liao Y."/>
            <person name="Shao Z."/>
        </authorList>
    </citation>
    <scope>NUCLEOTIDE SEQUENCE [LARGE SCALE GENOMIC DNA]</scope>
    <source>
        <strain evidence="1 2">VP2</strain>
    </source>
</reference>
<dbReference type="PATRIC" id="fig|1280952.3.peg.2454"/>
<dbReference type="RefSeq" id="WP_035582661.1">
    <property type="nucleotide sequence ID" value="NZ_ARYJ01000007.1"/>
</dbReference>
<evidence type="ECO:0000313" key="2">
    <source>
        <dbReference type="Proteomes" id="UP000024816"/>
    </source>
</evidence>
<keyword evidence="2" id="KW-1185">Reference proteome</keyword>
<dbReference type="AlphaFoldDB" id="A0A059FB61"/>
<protein>
    <submittedName>
        <fullName evidence="1">Uncharacterized protein</fullName>
    </submittedName>
</protein>